<evidence type="ECO:0000313" key="3">
    <source>
        <dbReference type="EMBL" id="SVD04143.1"/>
    </source>
</evidence>
<comment type="similarity">
    <text evidence="1">Belongs to the pirin family.</text>
</comment>
<dbReference type="Gene3D" id="2.60.120.10">
    <property type="entry name" value="Jelly Rolls"/>
    <property type="match status" value="1"/>
</dbReference>
<accession>A0A382S2R1</accession>
<dbReference type="InterPro" id="IPR014710">
    <property type="entry name" value="RmlC-like_jellyroll"/>
</dbReference>
<dbReference type="SUPFAM" id="SSF51182">
    <property type="entry name" value="RmlC-like cupins"/>
    <property type="match status" value="1"/>
</dbReference>
<dbReference type="InterPro" id="IPR011051">
    <property type="entry name" value="RmlC_Cupin_sf"/>
</dbReference>
<dbReference type="PANTHER" id="PTHR13903">
    <property type="entry name" value="PIRIN-RELATED"/>
    <property type="match status" value="1"/>
</dbReference>
<sequence length="109" mass="11985">VSTIEIKKIVKAIQTSDGAGVKLKRSMGIPELDFIDPFLMFDEFGSENKDDYIAGFPDHPHRGIETVTYMLNGEFRHEDSTGNKGDLGPGSVQWMTAAGGIIHSEMPIM</sequence>
<dbReference type="InterPro" id="IPR003829">
    <property type="entry name" value="Pirin_N_dom"/>
</dbReference>
<proteinExistence type="inferred from homology"/>
<feature type="domain" description="Pirin N-terminal" evidence="2">
    <location>
        <begin position="22"/>
        <end position="107"/>
    </location>
</feature>
<protein>
    <recommendedName>
        <fullName evidence="2">Pirin N-terminal domain-containing protein</fullName>
    </recommendedName>
</protein>
<dbReference type="CDD" id="cd02909">
    <property type="entry name" value="cupin_pirin_N"/>
    <property type="match status" value="1"/>
</dbReference>
<reference evidence="3" key="1">
    <citation type="submission" date="2018-05" db="EMBL/GenBank/DDBJ databases">
        <authorList>
            <person name="Lanie J.A."/>
            <person name="Ng W.-L."/>
            <person name="Kazmierczak K.M."/>
            <person name="Andrzejewski T.M."/>
            <person name="Davidsen T.M."/>
            <person name="Wayne K.J."/>
            <person name="Tettelin H."/>
            <person name="Glass J.I."/>
            <person name="Rusch D."/>
            <person name="Podicherti R."/>
            <person name="Tsui H.-C.T."/>
            <person name="Winkler M.E."/>
        </authorList>
    </citation>
    <scope>NUCLEOTIDE SEQUENCE</scope>
</reference>
<gene>
    <name evidence="3" type="ORF">METZ01_LOCUS356997</name>
</gene>
<dbReference type="InterPro" id="IPR012093">
    <property type="entry name" value="Pirin"/>
</dbReference>
<organism evidence="3">
    <name type="scientific">marine metagenome</name>
    <dbReference type="NCBI Taxonomy" id="408172"/>
    <lineage>
        <taxon>unclassified sequences</taxon>
        <taxon>metagenomes</taxon>
        <taxon>ecological metagenomes</taxon>
    </lineage>
</organism>
<dbReference type="Pfam" id="PF02678">
    <property type="entry name" value="Pirin"/>
    <property type="match status" value="1"/>
</dbReference>
<dbReference type="AlphaFoldDB" id="A0A382S2R1"/>
<dbReference type="PANTHER" id="PTHR13903:SF8">
    <property type="entry name" value="PIRIN"/>
    <property type="match status" value="1"/>
</dbReference>
<evidence type="ECO:0000259" key="2">
    <source>
        <dbReference type="Pfam" id="PF02678"/>
    </source>
</evidence>
<name>A0A382S2R1_9ZZZZ</name>
<evidence type="ECO:0000256" key="1">
    <source>
        <dbReference type="ARBA" id="ARBA00008416"/>
    </source>
</evidence>
<dbReference type="EMBL" id="UINC01125963">
    <property type="protein sequence ID" value="SVD04143.1"/>
    <property type="molecule type" value="Genomic_DNA"/>
</dbReference>
<feature type="non-terminal residue" evidence="3">
    <location>
        <position position="1"/>
    </location>
</feature>
<feature type="non-terminal residue" evidence="3">
    <location>
        <position position="109"/>
    </location>
</feature>